<evidence type="ECO:0000313" key="2">
    <source>
        <dbReference type="EMBL" id="MCQ8239430.1"/>
    </source>
</evidence>
<sequence>MKVLRTAAARFGRMAASDPAPGPWWAVLVALGTVLLAPLLVIDVPPLLDYPNHLARALVLARGNHDPVLARFYAPDWKIVPNLGLDLLLPGLLRVLPVHVAGRLFLGLTLLAPVAGVLLFHRATFGRRRFWPILSVLVAANGLFLLGFLNFSLSIGLAFAVAAAWARFREPRPALAATLCMAGSVAVFFCHLWGVLLLNLLILSQEGEALLGEAGPRAVMGAAVRRAPLLLPVLAPPVLLLAWSPLGGAHSAVRWNGSFDKLMLLLAPLLNYSLWLDLVSAALLLGLVGRWLRAGRLRVPPRTTIAFCMLALLFAATPYGAKRAAWLDVRFPVMAGFLLFAGTDPRPSSGRQAAMAATALPLLFVLRTALLALVWAHHASDLRQLRAAIASVPPGARVLVVFASPHLNHAFWHRPGRPWARQVEHLTTTEFHEAALLLIERRAFWPLLFSEESQQPVRVRAPFARLSVGAEAPPDFRALAHDHLDEQDRLHAPYLAHWRRDFDLLLVLDAEALPDPHHFMPGTLSPLDDAGFAALFRIRKP</sequence>
<reference evidence="2 3" key="1">
    <citation type="submission" date="2022-06" db="EMBL/GenBank/DDBJ databases">
        <title>Rhizosaccharibacter gen. nov. sp. nov. KSS12, endophytic bacteria isolated from sugarcane.</title>
        <authorList>
            <person name="Pitiwittayakul N."/>
        </authorList>
    </citation>
    <scope>NUCLEOTIDE SEQUENCE [LARGE SCALE GENOMIC DNA]</scope>
    <source>
        <strain evidence="2 3">KSS12</strain>
    </source>
</reference>
<accession>A0ABT1VVN5</accession>
<feature type="transmembrane region" description="Helical" evidence="1">
    <location>
        <begin position="100"/>
        <end position="121"/>
    </location>
</feature>
<keyword evidence="1" id="KW-0812">Transmembrane</keyword>
<feature type="transmembrane region" description="Helical" evidence="1">
    <location>
        <begin position="304"/>
        <end position="321"/>
    </location>
</feature>
<evidence type="ECO:0000313" key="3">
    <source>
        <dbReference type="Proteomes" id="UP001524547"/>
    </source>
</evidence>
<proteinExistence type="predicted"/>
<keyword evidence="1" id="KW-0472">Membrane</keyword>
<comment type="caution">
    <text evidence="2">The sequence shown here is derived from an EMBL/GenBank/DDBJ whole genome shotgun (WGS) entry which is preliminary data.</text>
</comment>
<feature type="transmembrane region" description="Helical" evidence="1">
    <location>
        <begin position="353"/>
        <end position="376"/>
    </location>
</feature>
<keyword evidence="3" id="KW-1185">Reference proteome</keyword>
<protein>
    <recommendedName>
        <fullName evidence="4">Glycosyltransferase RgtA/B/C/D-like domain-containing protein</fullName>
    </recommendedName>
</protein>
<dbReference type="Proteomes" id="UP001524547">
    <property type="component" value="Unassembled WGS sequence"/>
</dbReference>
<feature type="transmembrane region" description="Helical" evidence="1">
    <location>
        <begin position="21"/>
        <end position="42"/>
    </location>
</feature>
<dbReference type="RefSeq" id="WP_422918168.1">
    <property type="nucleotide sequence ID" value="NZ_JAMZEJ010000001.1"/>
</dbReference>
<organism evidence="2 3">
    <name type="scientific">Rhizosaccharibacter radicis</name>
    <dbReference type="NCBI Taxonomy" id="2782605"/>
    <lineage>
        <taxon>Bacteria</taxon>
        <taxon>Pseudomonadati</taxon>
        <taxon>Pseudomonadota</taxon>
        <taxon>Alphaproteobacteria</taxon>
        <taxon>Acetobacterales</taxon>
        <taxon>Acetobacteraceae</taxon>
        <taxon>Rhizosaccharibacter</taxon>
    </lineage>
</organism>
<feature type="transmembrane region" description="Helical" evidence="1">
    <location>
        <begin position="133"/>
        <end position="162"/>
    </location>
</feature>
<name>A0ABT1VVN5_9PROT</name>
<dbReference type="EMBL" id="JAMZEJ010000001">
    <property type="protein sequence ID" value="MCQ8239430.1"/>
    <property type="molecule type" value="Genomic_DNA"/>
</dbReference>
<evidence type="ECO:0000256" key="1">
    <source>
        <dbReference type="SAM" id="Phobius"/>
    </source>
</evidence>
<evidence type="ECO:0008006" key="4">
    <source>
        <dbReference type="Google" id="ProtNLM"/>
    </source>
</evidence>
<keyword evidence="1" id="KW-1133">Transmembrane helix</keyword>
<feature type="transmembrane region" description="Helical" evidence="1">
    <location>
        <begin position="174"/>
        <end position="202"/>
    </location>
</feature>
<feature type="transmembrane region" description="Helical" evidence="1">
    <location>
        <begin position="229"/>
        <end position="252"/>
    </location>
</feature>
<gene>
    <name evidence="2" type="ORF">NFI88_01070</name>
</gene>
<feature type="transmembrane region" description="Helical" evidence="1">
    <location>
        <begin position="272"/>
        <end position="292"/>
    </location>
</feature>